<dbReference type="SUPFAM" id="SSF81345">
    <property type="entry name" value="ABC transporter involved in vitamin B12 uptake, BtuC"/>
    <property type="match status" value="1"/>
</dbReference>
<feature type="transmembrane region" description="Helical" evidence="8">
    <location>
        <begin position="204"/>
        <end position="224"/>
    </location>
</feature>
<keyword evidence="10" id="KW-1185">Reference proteome</keyword>
<evidence type="ECO:0000256" key="6">
    <source>
        <dbReference type="ARBA" id="ARBA00022989"/>
    </source>
</evidence>
<accession>A0ABN6SNZ6</accession>
<dbReference type="EMBL" id="AP026830">
    <property type="protein sequence ID" value="BDR91592.1"/>
    <property type="molecule type" value="Genomic_DNA"/>
</dbReference>
<dbReference type="InterPro" id="IPR000522">
    <property type="entry name" value="ABC_transptr_permease_BtuC"/>
</dbReference>
<evidence type="ECO:0000256" key="7">
    <source>
        <dbReference type="ARBA" id="ARBA00023136"/>
    </source>
</evidence>
<dbReference type="Gene3D" id="1.10.3470.10">
    <property type="entry name" value="ABC transporter involved in vitamin B12 uptake, BtuC"/>
    <property type="match status" value="1"/>
</dbReference>
<evidence type="ECO:0000256" key="5">
    <source>
        <dbReference type="ARBA" id="ARBA00022692"/>
    </source>
</evidence>
<evidence type="ECO:0000256" key="1">
    <source>
        <dbReference type="ARBA" id="ARBA00004651"/>
    </source>
</evidence>
<keyword evidence="7 8" id="KW-0472">Membrane</keyword>
<keyword evidence="5 8" id="KW-0812">Transmembrane</keyword>
<evidence type="ECO:0000313" key="10">
    <source>
        <dbReference type="Proteomes" id="UP001060771"/>
    </source>
</evidence>
<sequence>MVQWVRWGLIMAGGLALFPLMILDMMIGAYGVSPIVVLKAVIDAVDPIFNVPHDTYLVVWQIRLPETLASLILGASLASAGSVLQGILRNPLASTYTLGVSAAAGFGAAVAILLGAGYVIKYYLPVITRPYLVIIAAFIASSLAALLVYFLSFIKGASPITIILAGVAVMFIFSTGTSLIQYFSGNPDVSHAIAMWMLGSVSNVTLNYIPYMALSLLAIPYYVLISWRLNALNLGDDVAHSLGVNVRSTRLTVMLVAAFQAAATVSFVGLVGFVDLVIPNIVRAIIGNDNRYLIPASTLMGADVTVLADVVSKALVPPYVIPIGVVLSMIGAPYLLAIIISRGTQYGYGQ</sequence>
<feature type="transmembrane region" description="Helical" evidence="8">
    <location>
        <begin position="68"/>
        <end position="88"/>
    </location>
</feature>
<dbReference type="RefSeq" id="WP_188602596.1">
    <property type="nucleotide sequence ID" value="NZ_AP026830.1"/>
</dbReference>
<feature type="transmembrane region" description="Helical" evidence="8">
    <location>
        <begin position="100"/>
        <end position="124"/>
    </location>
</feature>
<dbReference type="PANTHER" id="PTHR30472">
    <property type="entry name" value="FERRIC ENTEROBACTIN TRANSPORT SYSTEM PERMEASE PROTEIN"/>
    <property type="match status" value="1"/>
</dbReference>
<name>A0ABN6SNZ6_9CREN</name>
<evidence type="ECO:0000256" key="8">
    <source>
        <dbReference type="SAM" id="Phobius"/>
    </source>
</evidence>
<evidence type="ECO:0000256" key="4">
    <source>
        <dbReference type="ARBA" id="ARBA00022475"/>
    </source>
</evidence>
<dbReference type="PANTHER" id="PTHR30472:SF25">
    <property type="entry name" value="ABC TRANSPORTER PERMEASE PROTEIN MJ0876-RELATED"/>
    <property type="match status" value="1"/>
</dbReference>
<proteinExistence type="inferred from homology"/>
<dbReference type="CDD" id="cd06550">
    <property type="entry name" value="TM_ABC_iron-siderophores_like"/>
    <property type="match status" value="1"/>
</dbReference>
<comment type="similarity">
    <text evidence="2">Belongs to the binding-protein-dependent transport system permease family. FecCD subfamily.</text>
</comment>
<keyword evidence="4" id="KW-1003">Cell membrane</keyword>
<feature type="transmembrane region" description="Helical" evidence="8">
    <location>
        <begin position="319"/>
        <end position="340"/>
    </location>
</feature>
<dbReference type="Proteomes" id="UP001060771">
    <property type="component" value="Chromosome"/>
</dbReference>
<dbReference type="Pfam" id="PF01032">
    <property type="entry name" value="FecCD"/>
    <property type="match status" value="1"/>
</dbReference>
<feature type="transmembrane region" description="Helical" evidence="8">
    <location>
        <begin position="130"/>
        <end position="150"/>
    </location>
</feature>
<dbReference type="InterPro" id="IPR037294">
    <property type="entry name" value="ABC_BtuC-like"/>
</dbReference>
<dbReference type="GeneID" id="76206239"/>
<evidence type="ECO:0000256" key="3">
    <source>
        <dbReference type="ARBA" id="ARBA00022448"/>
    </source>
</evidence>
<organism evidence="9 10">
    <name type="scientific">Vulcanisaeta souniana JCM 11219</name>
    <dbReference type="NCBI Taxonomy" id="1293586"/>
    <lineage>
        <taxon>Archaea</taxon>
        <taxon>Thermoproteota</taxon>
        <taxon>Thermoprotei</taxon>
        <taxon>Thermoproteales</taxon>
        <taxon>Thermoproteaceae</taxon>
        <taxon>Vulcanisaeta</taxon>
    </lineage>
</organism>
<comment type="subcellular location">
    <subcellularLocation>
        <location evidence="1">Cell membrane</location>
        <topology evidence="1">Multi-pass membrane protein</topology>
    </subcellularLocation>
</comment>
<feature type="transmembrane region" description="Helical" evidence="8">
    <location>
        <begin position="7"/>
        <end position="30"/>
    </location>
</feature>
<gene>
    <name evidence="9" type="ORF">Vsou_06850</name>
</gene>
<evidence type="ECO:0000256" key="2">
    <source>
        <dbReference type="ARBA" id="ARBA00007935"/>
    </source>
</evidence>
<evidence type="ECO:0000313" key="9">
    <source>
        <dbReference type="EMBL" id="BDR91592.1"/>
    </source>
</evidence>
<feature type="transmembrane region" description="Helical" evidence="8">
    <location>
        <begin position="162"/>
        <end position="184"/>
    </location>
</feature>
<protein>
    <submittedName>
        <fullName evidence="9">Iron ABC transporter permease</fullName>
    </submittedName>
</protein>
<reference evidence="10" key="1">
    <citation type="submission" date="2022-09" db="EMBL/GenBank/DDBJ databases">
        <title>Complete genome sequence of Vulcanisaeta souniana.</title>
        <authorList>
            <person name="Kato S."/>
            <person name="Itoh T."/>
            <person name="Ohkuma M."/>
        </authorList>
    </citation>
    <scope>NUCLEOTIDE SEQUENCE [LARGE SCALE GENOMIC DNA]</scope>
    <source>
        <strain evidence="10">JCM 11219</strain>
    </source>
</reference>
<feature type="transmembrane region" description="Helical" evidence="8">
    <location>
        <begin position="251"/>
        <end position="274"/>
    </location>
</feature>
<keyword evidence="3" id="KW-0813">Transport</keyword>
<keyword evidence="6 8" id="KW-1133">Transmembrane helix</keyword>